<feature type="domain" description="Phosphoribulokinase/uridine kinase" evidence="1">
    <location>
        <begin position="2"/>
        <end position="40"/>
    </location>
</feature>
<organism evidence="2">
    <name type="scientific">bioreactor metagenome</name>
    <dbReference type="NCBI Taxonomy" id="1076179"/>
    <lineage>
        <taxon>unclassified sequences</taxon>
        <taxon>metagenomes</taxon>
        <taxon>ecological metagenomes</taxon>
    </lineage>
</organism>
<dbReference type="GO" id="GO:0004849">
    <property type="term" value="F:uridine kinase activity"/>
    <property type="evidence" value="ECO:0007669"/>
    <property type="project" value="UniProtKB-EC"/>
</dbReference>
<dbReference type="GO" id="GO:0005524">
    <property type="term" value="F:ATP binding"/>
    <property type="evidence" value="ECO:0007669"/>
    <property type="project" value="InterPro"/>
</dbReference>
<dbReference type="Gene3D" id="3.40.50.300">
    <property type="entry name" value="P-loop containing nucleotide triphosphate hydrolases"/>
    <property type="match status" value="1"/>
</dbReference>
<dbReference type="Pfam" id="PF00485">
    <property type="entry name" value="PRK"/>
    <property type="match status" value="1"/>
</dbReference>
<dbReference type="SUPFAM" id="SSF52540">
    <property type="entry name" value="P-loop containing nucleoside triphosphate hydrolases"/>
    <property type="match status" value="1"/>
</dbReference>
<dbReference type="InterPro" id="IPR027417">
    <property type="entry name" value="P-loop_NTPase"/>
</dbReference>
<dbReference type="EC" id="2.7.1.48" evidence="2"/>
<dbReference type="InterPro" id="IPR006083">
    <property type="entry name" value="PRK/URK"/>
</dbReference>
<evidence type="ECO:0000259" key="1">
    <source>
        <dbReference type="Pfam" id="PF00485"/>
    </source>
</evidence>
<name>A0A644ZSB4_9ZZZZ</name>
<sequence>MERGRTVDSVIRQYVATVKPMYEMYVRGYAANADIILPNTDINVKPVDMVIHYVNNRMRAAADPPQG</sequence>
<proteinExistence type="predicted"/>
<keyword evidence="2" id="KW-0418">Kinase</keyword>
<protein>
    <submittedName>
        <fullName evidence="2">Uridine kinase</fullName>
        <ecNumber evidence="2">2.7.1.48</ecNumber>
    </submittedName>
</protein>
<dbReference type="AlphaFoldDB" id="A0A644ZSB4"/>
<reference evidence="2" key="1">
    <citation type="submission" date="2019-08" db="EMBL/GenBank/DDBJ databases">
        <authorList>
            <person name="Kucharzyk K."/>
            <person name="Murdoch R.W."/>
            <person name="Higgins S."/>
            <person name="Loffler F."/>
        </authorList>
    </citation>
    <scope>NUCLEOTIDE SEQUENCE</scope>
</reference>
<keyword evidence="2" id="KW-0808">Transferase</keyword>
<accession>A0A644ZSB4</accession>
<comment type="caution">
    <text evidence="2">The sequence shown here is derived from an EMBL/GenBank/DDBJ whole genome shotgun (WGS) entry which is preliminary data.</text>
</comment>
<gene>
    <name evidence="2" type="primary">udk_36</name>
    <name evidence="2" type="ORF">SDC9_89452</name>
</gene>
<evidence type="ECO:0000313" key="2">
    <source>
        <dbReference type="EMBL" id="MPM42781.1"/>
    </source>
</evidence>
<dbReference type="EMBL" id="VSSQ01009856">
    <property type="protein sequence ID" value="MPM42781.1"/>
    <property type="molecule type" value="Genomic_DNA"/>
</dbReference>